<dbReference type="Gene3D" id="3.40.720.10">
    <property type="entry name" value="Alkaline Phosphatase, subunit A"/>
    <property type="match status" value="1"/>
</dbReference>
<accession>A0A1S8LVL0</accession>
<proteinExistence type="predicted"/>
<gene>
    <name evidence="1" type="ORF">CROST_008400</name>
</gene>
<dbReference type="InterPro" id="IPR002591">
    <property type="entry name" value="Phosphodiest/P_Trfase"/>
</dbReference>
<dbReference type="GO" id="GO:0016787">
    <property type="term" value="F:hydrolase activity"/>
    <property type="evidence" value="ECO:0007669"/>
    <property type="project" value="UniProtKB-ARBA"/>
</dbReference>
<dbReference type="CDD" id="cd16018">
    <property type="entry name" value="Enpp"/>
    <property type="match status" value="1"/>
</dbReference>
<dbReference type="Pfam" id="PF01663">
    <property type="entry name" value="Phosphodiest"/>
    <property type="match status" value="1"/>
</dbReference>
<reference evidence="1 2" key="1">
    <citation type="submission" date="2022-04" db="EMBL/GenBank/DDBJ databases">
        <title>Genome sequence of C. roseum typestrain.</title>
        <authorList>
            <person name="Poehlein A."/>
            <person name="Schoch T."/>
            <person name="Duerre P."/>
            <person name="Daniel R."/>
        </authorList>
    </citation>
    <scope>NUCLEOTIDE SEQUENCE [LARGE SCALE GENOMIC DNA]</scope>
    <source>
        <strain evidence="1 2">DSM 7320</strain>
    </source>
</reference>
<dbReference type="PANTHER" id="PTHR10151">
    <property type="entry name" value="ECTONUCLEOTIDE PYROPHOSPHATASE/PHOSPHODIESTERASE"/>
    <property type="match status" value="1"/>
</dbReference>
<dbReference type="AlphaFoldDB" id="A0A1S8LVL0"/>
<protein>
    <submittedName>
        <fullName evidence="1">Uncharacterized protein</fullName>
    </submittedName>
</protein>
<dbReference type="RefSeq" id="WP_077835041.1">
    <property type="nucleotide sequence ID" value="NZ_CP096983.1"/>
</dbReference>
<dbReference type="KEGG" id="crw:CROST_008400"/>
<dbReference type="STRING" id="84029.CROST_17250"/>
<sequence>MNGKAKHLVVISIDALNAKDFDFIKKLPNFAHIINEGSYVREVVGVYPSVTYPSHTSIITGTYPEKHGIFNNEKMQIGVKTQEWYWQKKYIKVPTLVDIALEHGMKVGNVFWPVMGGAKIHYNCPEVWSVKPYSNQVIASLTNGTPLFLLKLILKFGKTLNRAEQPNLDDFLCKSVCYMLEKKKPNLTLLHLNEIDHARHKFGFAADDVYEGLRREDRRLGEIFEAVKRAGIYEETAFIVLGDHGFSDVDYKICINTAFVKKGFIHIDKKGKIVNWKAYANYCDGSNQIKVVDDKNKEEVFNLLKDMKDSGKYGIQEIYTKEEAAKKNIRGDFDFMLEAEDGYYFDNDWREKDVIVKIEKSRDRASEEGYFAATHGYDPLKEGYRTFFSAFGCGIKKGVKLDTARLVDEGPTMAAILGLEMKNVDGNVLKDILL</sequence>
<dbReference type="Proteomes" id="UP000190951">
    <property type="component" value="Chromosome"/>
</dbReference>
<dbReference type="EMBL" id="CP096983">
    <property type="protein sequence ID" value="URZ10132.1"/>
    <property type="molecule type" value="Genomic_DNA"/>
</dbReference>
<name>A0A1S8LVL0_9CLOT</name>
<evidence type="ECO:0000313" key="1">
    <source>
        <dbReference type="EMBL" id="URZ10132.1"/>
    </source>
</evidence>
<evidence type="ECO:0000313" key="2">
    <source>
        <dbReference type="Proteomes" id="UP000190951"/>
    </source>
</evidence>
<dbReference type="PANTHER" id="PTHR10151:SF120">
    <property type="entry name" value="BIS(5'-ADENOSYL)-TRIPHOSPHATASE"/>
    <property type="match status" value="1"/>
</dbReference>
<keyword evidence="2" id="KW-1185">Reference proteome</keyword>
<organism evidence="1 2">
    <name type="scientific">Clostridium felsineum</name>
    <dbReference type="NCBI Taxonomy" id="36839"/>
    <lineage>
        <taxon>Bacteria</taxon>
        <taxon>Bacillati</taxon>
        <taxon>Bacillota</taxon>
        <taxon>Clostridia</taxon>
        <taxon>Eubacteriales</taxon>
        <taxon>Clostridiaceae</taxon>
        <taxon>Clostridium</taxon>
    </lineage>
</organism>
<dbReference type="SUPFAM" id="SSF53649">
    <property type="entry name" value="Alkaline phosphatase-like"/>
    <property type="match status" value="1"/>
</dbReference>
<dbReference type="InterPro" id="IPR017850">
    <property type="entry name" value="Alkaline_phosphatase_core_sf"/>
</dbReference>